<dbReference type="Proteomes" id="UP000601435">
    <property type="component" value="Unassembled WGS sequence"/>
</dbReference>
<evidence type="ECO:0000313" key="3">
    <source>
        <dbReference type="Proteomes" id="UP000601435"/>
    </source>
</evidence>
<proteinExistence type="predicted"/>
<reference evidence="2" key="1">
    <citation type="submission" date="2021-02" db="EMBL/GenBank/DDBJ databases">
        <authorList>
            <person name="Dougan E. K."/>
            <person name="Rhodes N."/>
            <person name="Thang M."/>
            <person name="Chan C."/>
        </authorList>
    </citation>
    <scope>NUCLEOTIDE SEQUENCE</scope>
</reference>
<protein>
    <submittedName>
        <fullName evidence="2">Uncharacterized protein</fullName>
    </submittedName>
</protein>
<gene>
    <name evidence="2" type="ORF">SNEC2469_LOCUS9206</name>
</gene>
<keyword evidence="3" id="KW-1185">Reference proteome</keyword>
<evidence type="ECO:0000313" key="2">
    <source>
        <dbReference type="EMBL" id="CAE7353664.1"/>
    </source>
</evidence>
<organism evidence="2 3">
    <name type="scientific">Symbiodinium necroappetens</name>
    <dbReference type="NCBI Taxonomy" id="1628268"/>
    <lineage>
        <taxon>Eukaryota</taxon>
        <taxon>Sar</taxon>
        <taxon>Alveolata</taxon>
        <taxon>Dinophyceae</taxon>
        <taxon>Suessiales</taxon>
        <taxon>Symbiodiniaceae</taxon>
        <taxon>Symbiodinium</taxon>
    </lineage>
</organism>
<feature type="region of interest" description="Disordered" evidence="1">
    <location>
        <begin position="1"/>
        <end position="56"/>
    </location>
</feature>
<sequence length="56" mass="6367">MPTLTPRVFPPSSRTARSSASRRGKTWPRSWPSSRKILKSCRSKQGMQALTPILQR</sequence>
<comment type="caution">
    <text evidence="2">The sequence shown here is derived from an EMBL/GenBank/DDBJ whole genome shotgun (WGS) entry which is preliminary data.</text>
</comment>
<dbReference type="AlphaFoldDB" id="A0A812PMR2"/>
<evidence type="ECO:0000256" key="1">
    <source>
        <dbReference type="SAM" id="MobiDB-lite"/>
    </source>
</evidence>
<accession>A0A812PMR2</accession>
<name>A0A812PMR2_9DINO</name>
<dbReference type="EMBL" id="CAJNJA010014950">
    <property type="protein sequence ID" value="CAE7353664.1"/>
    <property type="molecule type" value="Genomic_DNA"/>
</dbReference>